<proteinExistence type="predicted"/>
<dbReference type="AlphaFoldDB" id="A0A1C7I7X7"/>
<name>A0A1C7I7X7_9FIRM</name>
<protein>
    <recommendedName>
        <fullName evidence="1">DpnD/PcfM-like C-terminal domain-containing protein</fullName>
    </recommendedName>
</protein>
<dbReference type="Pfam" id="PF14207">
    <property type="entry name" value="DpnD-PcfM"/>
    <property type="match status" value="1"/>
</dbReference>
<evidence type="ECO:0000259" key="1">
    <source>
        <dbReference type="Pfam" id="PF14207"/>
    </source>
</evidence>
<dbReference type="Proteomes" id="UP000092574">
    <property type="component" value="Chromosome"/>
</dbReference>
<dbReference type="RefSeq" id="WP_065541950.1">
    <property type="nucleotide sequence ID" value="NZ_CP015405.2"/>
</dbReference>
<reference evidence="2" key="1">
    <citation type="submission" date="2017-04" db="EMBL/GenBank/DDBJ databases">
        <title>Complete Genome Sequences of Twelve Strains of a Stable Defined Moderately Diverse Mouse Microbiota 2 (sDMDMm2).</title>
        <authorList>
            <person name="Uchimura Y."/>
            <person name="Wyss M."/>
            <person name="Brugiroux S."/>
            <person name="Limenitakis J.P."/>
            <person name="Stecher B."/>
            <person name="McCoy K.D."/>
            <person name="Macpherson A.J."/>
        </authorList>
    </citation>
    <scope>NUCLEOTIDE SEQUENCE</scope>
    <source>
        <strain evidence="2">YL58</strain>
    </source>
</reference>
<dbReference type="STRING" id="1796616.A4V09_08270"/>
<dbReference type="InterPro" id="IPR025575">
    <property type="entry name" value="DpnD/PcfM_C"/>
</dbReference>
<evidence type="ECO:0000313" key="2">
    <source>
        <dbReference type="EMBL" id="ANU75767.1"/>
    </source>
</evidence>
<organism evidence="2 3">
    <name type="scientific">Blautia pseudococcoides</name>
    <dbReference type="NCBI Taxonomy" id="1796616"/>
    <lineage>
        <taxon>Bacteria</taxon>
        <taxon>Bacillati</taxon>
        <taxon>Bacillota</taxon>
        <taxon>Clostridia</taxon>
        <taxon>Lachnospirales</taxon>
        <taxon>Lachnospiraceae</taxon>
        <taxon>Blautia</taxon>
    </lineage>
</organism>
<gene>
    <name evidence="2" type="ORF">A4V09_08270</name>
</gene>
<dbReference type="KEGG" id="byl:A4V09_08270"/>
<dbReference type="EMBL" id="CP015405">
    <property type="protein sequence ID" value="ANU75767.1"/>
    <property type="molecule type" value="Genomic_DNA"/>
</dbReference>
<evidence type="ECO:0000313" key="3">
    <source>
        <dbReference type="Proteomes" id="UP000092574"/>
    </source>
</evidence>
<sequence>MEEKEYEVTIREILQRKVRQRAASEEEAQDMVEARYRAGEIVLEADDFFDHEFKCREVPHTREQNR</sequence>
<accession>A0A1C7I7X7</accession>
<keyword evidence="3" id="KW-1185">Reference proteome</keyword>
<dbReference type="OrthoDB" id="1974087at2"/>
<feature type="domain" description="DpnD/PcfM-like C-terminal" evidence="1">
    <location>
        <begin position="6"/>
        <end position="50"/>
    </location>
</feature>